<feature type="compositionally biased region" description="Polar residues" evidence="2">
    <location>
        <begin position="403"/>
        <end position="432"/>
    </location>
</feature>
<evidence type="ECO:0000313" key="4">
    <source>
        <dbReference type="EMBL" id="KAG5420482.1"/>
    </source>
</evidence>
<protein>
    <submittedName>
        <fullName evidence="4">GTS1</fullName>
    </submittedName>
</protein>
<sequence length="432" mass="48511">MSKRHQKNIERQLLDIVNSRGNDNRCGECGAEYPTWASYNLGIFLCGRCASAHRRILGPPHYKISKVKSLTLDTWSEHQLGNLKRVGNARAKKRWNPKRIPFPFDGDDDVGAVEQYLRDKYILGKFRDDDVDPSEFDEEDRMSKYSNEDSHSRHSARSRSNSTRSIPQLPKLTHRKLTTYEYSQFQLQQNQMRSFGYQDRDAALESLLLANGDVELAIDIYKQDAKINPAKEEIAPGLPSRPRPSTTQAQTTTTTSSGPVSSNSDWWSNPGSAVGSATASSMPTGVQATTPQIYQYTDPITGQVSYVDSNGQEYLDPNNPQHQQQLMSMTNPQLAAQQTNKQSIMSLYNQPTFASPLSQVGQQTQSYFPPQNGSAQPIQQTGMVQPGYVQPPQPQQQQQQPQFTGFGQAPQNQFVGYGQPQQTGFYNQQGFR</sequence>
<dbReference type="InterPro" id="IPR038508">
    <property type="entry name" value="ArfGAP_dom_sf"/>
</dbReference>
<feature type="region of interest" description="Disordered" evidence="2">
    <location>
        <begin position="232"/>
        <end position="283"/>
    </location>
</feature>
<dbReference type="InterPro" id="IPR051718">
    <property type="entry name" value="ARF_GTPase-activating"/>
</dbReference>
<feature type="region of interest" description="Disordered" evidence="2">
    <location>
        <begin position="368"/>
        <end position="432"/>
    </location>
</feature>
<keyword evidence="1" id="KW-0863">Zinc-finger</keyword>
<feature type="domain" description="Arf-GAP" evidence="3">
    <location>
        <begin position="11"/>
        <end position="138"/>
    </location>
</feature>
<organism evidence="4 5">
    <name type="scientific">Candida metapsilosis</name>
    <dbReference type="NCBI Taxonomy" id="273372"/>
    <lineage>
        <taxon>Eukaryota</taxon>
        <taxon>Fungi</taxon>
        <taxon>Dikarya</taxon>
        <taxon>Ascomycota</taxon>
        <taxon>Saccharomycotina</taxon>
        <taxon>Pichiomycetes</taxon>
        <taxon>Debaryomycetaceae</taxon>
        <taxon>Candida/Lodderomyces clade</taxon>
        <taxon>Candida</taxon>
    </lineage>
</organism>
<dbReference type="Gene3D" id="1.10.220.150">
    <property type="entry name" value="Arf GTPase activating protein"/>
    <property type="match status" value="1"/>
</dbReference>
<evidence type="ECO:0000259" key="3">
    <source>
        <dbReference type="PROSITE" id="PS50115"/>
    </source>
</evidence>
<dbReference type="EMBL" id="JAEOAQ010000002">
    <property type="protein sequence ID" value="KAG5420482.1"/>
    <property type="molecule type" value="Genomic_DNA"/>
</dbReference>
<dbReference type="PANTHER" id="PTHR45705">
    <property type="entry name" value="FI20236P1"/>
    <property type="match status" value="1"/>
</dbReference>
<dbReference type="PROSITE" id="PS50115">
    <property type="entry name" value="ARFGAP"/>
    <property type="match status" value="1"/>
</dbReference>
<dbReference type="OrthoDB" id="10266696at2759"/>
<dbReference type="InterPro" id="IPR037278">
    <property type="entry name" value="ARFGAP/RecO"/>
</dbReference>
<dbReference type="PANTHER" id="PTHR45705:SF9">
    <property type="entry name" value="PROTEIN GTS1"/>
    <property type="match status" value="1"/>
</dbReference>
<dbReference type="PRINTS" id="PR00405">
    <property type="entry name" value="REVINTRACTNG"/>
</dbReference>
<dbReference type="SUPFAM" id="SSF57863">
    <property type="entry name" value="ArfGap/RecO-like zinc finger"/>
    <property type="match status" value="1"/>
</dbReference>
<name>A0A8H7ZK70_9ASCO</name>
<dbReference type="SUPFAM" id="SSF46934">
    <property type="entry name" value="UBA-like"/>
    <property type="match status" value="1"/>
</dbReference>
<feature type="compositionally biased region" description="Basic and acidic residues" evidence="2">
    <location>
        <begin position="141"/>
        <end position="152"/>
    </location>
</feature>
<feature type="compositionally biased region" description="Polar residues" evidence="2">
    <location>
        <begin position="265"/>
        <end position="283"/>
    </location>
</feature>
<dbReference type="InterPro" id="IPR001164">
    <property type="entry name" value="ArfGAP_dom"/>
</dbReference>
<accession>A0A8H7ZK70</accession>
<dbReference type="RefSeq" id="XP_067549598.1">
    <property type="nucleotide sequence ID" value="XM_067691210.1"/>
</dbReference>
<dbReference type="Pfam" id="PF01412">
    <property type="entry name" value="ArfGap"/>
    <property type="match status" value="1"/>
</dbReference>
<keyword evidence="1" id="KW-0862">Zinc</keyword>
<dbReference type="Gene3D" id="1.10.8.10">
    <property type="entry name" value="DNA helicase RuvA subunit, C-terminal domain"/>
    <property type="match status" value="1"/>
</dbReference>
<dbReference type="SMART" id="SM00105">
    <property type="entry name" value="ArfGap"/>
    <property type="match status" value="1"/>
</dbReference>
<keyword evidence="5" id="KW-1185">Reference proteome</keyword>
<dbReference type="GO" id="GO:0008270">
    <property type="term" value="F:zinc ion binding"/>
    <property type="evidence" value="ECO:0007669"/>
    <property type="project" value="UniProtKB-KW"/>
</dbReference>
<proteinExistence type="predicted"/>
<dbReference type="AlphaFoldDB" id="A0A8H7ZK70"/>
<evidence type="ECO:0000256" key="2">
    <source>
        <dbReference type="SAM" id="MobiDB-lite"/>
    </source>
</evidence>
<reference evidence="4 5" key="1">
    <citation type="submission" date="2020-12" db="EMBL/GenBank/DDBJ databases">
        <title>Effect of drift, selection, and recombination on the evolution of hybrid genomes in Candida yeast pathogens.</title>
        <authorList>
            <person name="Mixao V."/>
            <person name="Ksiezopolska E."/>
            <person name="Saus E."/>
            <person name="Boekhout T."/>
            <person name="Gacser A."/>
            <person name="Gabaldon T."/>
        </authorList>
    </citation>
    <scope>NUCLEOTIDE SEQUENCE [LARGE SCALE GENOMIC DNA]</scope>
    <source>
        <strain evidence="4 5">BP57</strain>
    </source>
</reference>
<evidence type="ECO:0000256" key="1">
    <source>
        <dbReference type="PROSITE-ProRule" id="PRU00288"/>
    </source>
</evidence>
<dbReference type="CDD" id="cd08204">
    <property type="entry name" value="ArfGap"/>
    <property type="match status" value="1"/>
</dbReference>
<gene>
    <name evidence="4" type="ORF">I9W82_002363</name>
</gene>
<dbReference type="GeneID" id="93650992"/>
<comment type="caution">
    <text evidence="4">The sequence shown here is derived from an EMBL/GenBank/DDBJ whole genome shotgun (WGS) entry which is preliminary data.</text>
</comment>
<feature type="compositionally biased region" description="Polar residues" evidence="2">
    <location>
        <begin position="368"/>
        <end position="383"/>
    </location>
</feature>
<dbReference type="GO" id="GO:0005737">
    <property type="term" value="C:cytoplasm"/>
    <property type="evidence" value="ECO:0007669"/>
    <property type="project" value="TreeGrafter"/>
</dbReference>
<feature type="compositionally biased region" description="Low complexity" evidence="2">
    <location>
        <begin position="245"/>
        <end position="264"/>
    </location>
</feature>
<dbReference type="InterPro" id="IPR009060">
    <property type="entry name" value="UBA-like_sf"/>
</dbReference>
<feature type="region of interest" description="Disordered" evidence="2">
    <location>
        <begin position="132"/>
        <end position="173"/>
    </location>
</feature>
<dbReference type="Proteomes" id="UP000669133">
    <property type="component" value="Unassembled WGS sequence"/>
</dbReference>
<keyword evidence="1" id="KW-0479">Metal-binding</keyword>
<evidence type="ECO:0000313" key="5">
    <source>
        <dbReference type="Proteomes" id="UP000669133"/>
    </source>
</evidence>
<dbReference type="GO" id="GO:0005096">
    <property type="term" value="F:GTPase activator activity"/>
    <property type="evidence" value="ECO:0007669"/>
    <property type="project" value="InterPro"/>
</dbReference>